<protein>
    <submittedName>
        <fullName evidence="2">Transcriptional regulator, AcrR family</fullName>
    </submittedName>
</protein>
<dbReference type="AlphaFoldDB" id="A0A6J4M6K8"/>
<feature type="compositionally biased region" description="Gly residues" evidence="1">
    <location>
        <begin position="39"/>
        <end position="48"/>
    </location>
</feature>
<feature type="non-terminal residue" evidence="2">
    <location>
        <position position="1"/>
    </location>
</feature>
<accession>A0A6J4M6K8</accession>
<name>A0A6J4M6K8_9ACTN</name>
<feature type="compositionally biased region" description="Basic and acidic residues" evidence="1">
    <location>
        <begin position="141"/>
        <end position="152"/>
    </location>
</feature>
<feature type="compositionally biased region" description="Low complexity" evidence="1">
    <location>
        <begin position="162"/>
        <end position="173"/>
    </location>
</feature>
<proteinExistence type="predicted"/>
<gene>
    <name evidence="2" type="ORF">AVDCRST_MAG34-1805</name>
</gene>
<dbReference type="EMBL" id="CADCUI010000039">
    <property type="protein sequence ID" value="CAA9351625.1"/>
    <property type="molecule type" value="Genomic_DNA"/>
</dbReference>
<feature type="compositionally biased region" description="Low complexity" evidence="1">
    <location>
        <begin position="56"/>
        <end position="69"/>
    </location>
</feature>
<evidence type="ECO:0000313" key="2">
    <source>
        <dbReference type="EMBL" id="CAA9351625.1"/>
    </source>
</evidence>
<sequence>DPTTCAGVRCGTAAHPAARPGPGDRDPGRRRRPGDRARGGTGHDGGGRGARRDQQARALPALAGPVGAASRDPRAACQGRHPRSRHRQLPRRHARDPSRLGGAVREPPRQRGHRDHRRDATRPGAGLRLPRRRHRLAQGGDGRDADASDRPGRGPTRRAVRDSAGAGAGSAVAPFPGHRRSDLRRPRRAHRRGDPGSLHPRPGREARLV</sequence>
<feature type="region of interest" description="Disordered" evidence="1">
    <location>
        <begin position="1"/>
        <end position="209"/>
    </location>
</feature>
<reference evidence="2" key="1">
    <citation type="submission" date="2020-02" db="EMBL/GenBank/DDBJ databases">
        <authorList>
            <person name="Meier V. D."/>
        </authorList>
    </citation>
    <scope>NUCLEOTIDE SEQUENCE</scope>
    <source>
        <strain evidence="2">AVDCRST_MAG34</strain>
    </source>
</reference>
<feature type="compositionally biased region" description="Basic residues" evidence="1">
    <location>
        <begin position="80"/>
        <end position="94"/>
    </location>
</feature>
<evidence type="ECO:0000256" key="1">
    <source>
        <dbReference type="SAM" id="MobiDB-lite"/>
    </source>
</evidence>
<feature type="non-terminal residue" evidence="2">
    <location>
        <position position="209"/>
    </location>
</feature>
<organism evidence="2">
    <name type="scientific">uncultured Nocardioidaceae bacterium</name>
    <dbReference type="NCBI Taxonomy" id="253824"/>
    <lineage>
        <taxon>Bacteria</taxon>
        <taxon>Bacillati</taxon>
        <taxon>Actinomycetota</taxon>
        <taxon>Actinomycetes</taxon>
        <taxon>Propionibacteriales</taxon>
        <taxon>Nocardioidaceae</taxon>
        <taxon>environmental samples</taxon>
    </lineage>
</organism>